<dbReference type="EMBL" id="MTHD01000003">
    <property type="protein sequence ID" value="OMG53700.1"/>
    <property type="molecule type" value="Genomic_DNA"/>
</dbReference>
<comment type="caution">
    <text evidence="15">The sequence shown here is derived from an EMBL/GenBank/DDBJ whole genome shotgun (WGS) entry which is preliminary data.</text>
</comment>
<keyword evidence="6" id="KW-0479">Metal-binding</keyword>
<gene>
    <name evidence="15" type="ORF">BJN45_09710</name>
</gene>
<accession>A0A1R1I4Y1</accession>
<dbReference type="AlphaFoldDB" id="A0A1R1I4Y1"/>
<feature type="transmembrane region" description="Helical" evidence="13">
    <location>
        <begin position="42"/>
        <end position="62"/>
    </location>
</feature>
<dbReference type="SUPFAM" id="SSF52343">
    <property type="entry name" value="Ferredoxin reductase-like, C-terminal NADP-linked domain"/>
    <property type="match status" value="1"/>
</dbReference>
<dbReference type="SUPFAM" id="SSF63380">
    <property type="entry name" value="Riboflavin synthase domain-like"/>
    <property type="match status" value="1"/>
</dbReference>
<evidence type="ECO:0000256" key="4">
    <source>
        <dbReference type="ARBA" id="ARBA00022692"/>
    </source>
</evidence>
<dbReference type="Pfam" id="PF01794">
    <property type="entry name" value="Ferric_reduct"/>
    <property type="match status" value="1"/>
</dbReference>
<proteinExistence type="predicted"/>
<feature type="transmembrane region" description="Helical" evidence="13">
    <location>
        <begin position="193"/>
        <end position="211"/>
    </location>
</feature>
<keyword evidence="3" id="KW-0285">Flavoprotein</keyword>
<evidence type="ECO:0000256" key="10">
    <source>
        <dbReference type="ARBA" id="ARBA00023004"/>
    </source>
</evidence>
<keyword evidence="16" id="KW-1185">Reference proteome</keyword>
<dbReference type="InterPro" id="IPR050415">
    <property type="entry name" value="MRET"/>
</dbReference>
<evidence type="ECO:0000256" key="8">
    <source>
        <dbReference type="ARBA" id="ARBA00022989"/>
    </source>
</evidence>
<feature type="transmembrane region" description="Helical" evidence="13">
    <location>
        <begin position="83"/>
        <end position="99"/>
    </location>
</feature>
<dbReference type="GO" id="GO:0016491">
    <property type="term" value="F:oxidoreductase activity"/>
    <property type="evidence" value="ECO:0007669"/>
    <property type="project" value="UniProtKB-KW"/>
</dbReference>
<evidence type="ECO:0000313" key="15">
    <source>
        <dbReference type="EMBL" id="OMG53700.1"/>
    </source>
</evidence>
<keyword evidence="5" id="KW-0001">2Fe-2S</keyword>
<dbReference type="OrthoDB" id="9796486at2"/>
<keyword evidence="11" id="KW-0411">Iron-sulfur</keyword>
<keyword evidence="9" id="KW-0560">Oxidoreductase</keyword>
<dbReference type="CDD" id="cd06198">
    <property type="entry name" value="FNR_like_3"/>
    <property type="match status" value="1"/>
</dbReference>
<dbReference type="Gene3D" id="3.40.50.80">
    <property type="entry name" value="Nucleotide-binding domain of ferredoxin-NADP reductase (FNR) module"/>
    <property type="match status" value="1"/>
</dbReference>
<evidence type="ECO:0000259" key="14">
    <source>
        <dbReference type="PROSITE" id="PS51384"/>
    </source>
</evidence>
<evidence type="ECO:0000256" key="2">
    <source>
        <dbReference type="ARBA" id="ARBA00004141"/>
    </source>
</evidence>
<evidence type="ECO:0000256" key="3">
    <source>
        <dbReference type="ARBA" id="ARBA00022630"/>
    </source>
</evidence>
<feature type="transmembrane region" description="Helical" evidence="13">
    <location>
        <begin position="138"/>
        <end position="157"/>
    </location>
</feature>
<dbReference type="InterPro" id="IPR013130">
    <property type="entry name" value="Fe3_Rdtase_TM_dom"/>
</dbReference>
<feature type="transmembrane region" description="Helical" evidence="13">
    <location>
        <begin position="169"/>
        <end position="187"/>
    </location>
</feature>
<protein>
    <submittedName>
        <fullName evidence="15">Ferric reductase</fullName>
    </submittedName>
</protein>
<keyword evidence="10" id="KW-0408">Iron</keyword>
<evidence type="ECO:0000256" key="9">
    <source>
        <dbReference type="ARBA" id="ARBA00023002"/>
    </source>
</evidence>
<dbReference type="Gene3D" id="2.40.30.10">
    <property type="entry name" value="Translation factors"/>
    <property type="match status" value="1"/>
</dbReference>
<dbReference type="GO" id="GO:0046872">
    <property type="term" value="F:metal ion binding"/>
    <property type="evidence" value="ECO:0007669"/>
    <property type="project" value="UniProtKB-KW"/>
</dbReference>
<evidence type="ECO:0000256" key="7">
    <source>
        <dbReference type="ARBA" id="ARBA00022827"/>
    </source>
</evidence>
<dbReference type="PANTHER" id="PTHR47354:SF8">
    <property type="entry name" value="1,2-PHENYLACETYL-COA EPOXIDASE, SUBUNIT E"/>
    <property type="match status" value="1"/>
</dbReference>
<sequence length="444" mass="48877">MVKVVLAFVAVALGLAWGLDVLQAPPLAPESPVHPLWLARQEAMYLSGLLSIGLMSLAMYLATRPAWLETPLGGMDRVYRTHKWAGILGGSFAIMHWLVEMSDDILKSTIGRAGRLPKEKATGLLDSMQDLAEDFGEWGFYILLVLLAITLWQRFPYRPWRFLHRAMPVIYLLLAFHAALLSPLDYWLQPVGWLLGLLIAAGVYGALRALLGNIGQARRSTGEILAVTQPAADIVAVRCRLTGSWPGHRPGQFALVTFDADEGAHPFTIASADQGDRTIEFRIKALGDHTRQLAGLLQVGQSVDIEGPYGRFDIARINRRARQLWVAGGIGVTPFLAWLGSLQGKAANLPEADLHYCTRDRDNDPFVDELTRLCAALPAIRLHVHGAQQGEKLDAARLLKDVPAGQAAEVWFCGPGGLAQALRGGLDKLGWRRLRFHQEAFVMR</sequence>
<feature type="domain" description="FAD-binding FR-type" evidence="14">
    <location>
        <begin position="217"/>
        <end position="315"/>
    </location>
</feature>
<keyword evidence="12 13" id="KW-0472">Membrane</keyword>
<evidence type="ECO:0000256" key="5">
    <source>
        <dbReference type="ARBA" id="ARBA00022714"/>
    </source>
</evidence>
<evidence type="ECO:0000313" key="16">
    <source>
        <dbReference type="Proteomes" id="UP000187526"/>
    </source>
</evidence>
<name>A0A1R1I4Y1_9RHOO</name>
<comment type="subcellular location">
    <subcellularLocation>
        <location evidence="2">Membrane</location>
        <topology evidence="2">Multi-pass membrane protein</topology>
    </subcellularLocation>
</comment>
<dbReference type="InterPro" id="IPR017927">
    <property type="entry name" value="FAD-bd_FR_type"/>
</dbReference>
<dbReference type="InterPro" id="IPR017938">
    <property type="entry name" value="Riboflavin_synthase-like_b-brl"/>
</dbReference>
<organism evidence="15 16">
    <name type="scientific">Azonexus hydrophilus</name>
    <dbReference type="NCBI Taxonomy" id="418702"/>
    <lineage>
        <taxon>Bacteria</taxon>
        <taxon>Pseudomonadati</taxon>
        <taxon>Pseudomonadota</taxon>
        <taxon>Betaproteobacteria</taxon>
        <taxon>Rhodocyclales</taxon>
        <taxon>Azonexaceae</taxon>
        <taxon>Azonexus</taxon>
    </lineage>
</organism>
<evidence type="ECO:0000256" key="11">
    <source>
        <dbReference type="ARBA" id="ARBA00023014"/>
    </source>
</evidence>
<dbReference type="InterPro" id="IPR039261">
    <property type="entry name" value="FNR_nucleotide-bd"/>
</dbReference>
<comment type="cofactor">
    <cofactor evidence="1">
        <name>FAD</name>
        <dbReference type="ChEBI" id="CHEBI:57692"/>
    </cofactor>
</comment>
<dbReference type="PANTHER" id="PTHR47354">
    <property type="entry name" value="NADH OXIDOREDUCTASE HCR"/>
    <property type="match status" value="1"/>
</dbReference>
<dbReference type="RefSeq" id="WP_076094658.1">
    <property type="nucleotide sequence ID" value="NZ_MTHD01000003.1"/>
</dbReference>
<dbReference type="PROSITE" id="PS51384">
    <property type="entry name" value="FAD_FR"/>
    <property type="match status" value="1"/>
</dbReference>
<dbReference type="Pfam" id="PF08022">
    <property type="entry name" value="FAD_binding_8"/>
    <property type="match status" value="1"/>
</dbReference>
<dbReference type="Proteomes" id="UP000187526">
    <property type="component" value="Unassembled WGS sequence"/>
</dbReference>
<evidence type="ECO:0000256" key="13">
    <source>
        <dbReference type="SAM" id="Phobius"/>
    </source>
</evidence>
<evidence type="ECO:0000256" key="1">
    <source>
        <dbReference type="ARBA" id="ARBA00001974"/>
    </source>
</evidence>
<dbReference type="GO" id="GO:0051537">
    <property type="term" value="F:2 iron, 2 sulfur cluster binding"/>
    <property type="evidence" value="ECO:0007669"/>
    <property type="project" value="UniProtKB-KW"/>
</dbReference>
<feature type="transmembrane region" description="Helical" evidence="13">
    <location>
        <begin position="324"/>
        <end position="342"/>
    </location>
</feature>
<keyword evidence="8 13" id="KW-1133">Transmembrane helix</keyword>
<dbReference type="GO" id="GO:0016020">
    <property type="term" value="C:membrane"/>
    <property type="evidence" value="ECO:0007669"/>
    <property type="project" value="UniProtKB-SubCell"/>
</dbReference>
<dbReference type="GO" id="GO:0050660">
    <property type="term" value="F:flavin adenine dinucleotide binding"/>
    <property type="evidence" value="ECO:0007669"/>
    <property type="project" value="TreeGrafter"/>
</dbReference>
<dbReference type="InterPro" id="IPR013112">
    <property type="entry name" value="FAD-bd_8"/>
</dbReference>
<keyword evidence="4 13" id="KW-0812">Transmembrane</keyword>
<dbReference type="STRING" id="418702.BJN45_09710"/>
<evidence type="ECO:0000256" key="6">
    <source>
        <dbReference type="ARBA" id="ARBA00022723"/>
    </source>
</evidence>
<evidence type="ECO:0000256" key="12">
    <source>
        <dbReference type="ARBA" id="ARBA00023136"/>
    </source>
</evidence>
<keyword evidence="7" id="KW-0274">FAD</keyword>
<reference evidence="15 16" key="1">
    <citation type="submission" date="2016-10" db="EMBL/GenBank/DDBJ databases">
        <title>Alkaliphiles isolated from bioreactors.</title>
        <authorList>
            <person name="Salah Z."/>
            <person name="Rout S.P."/>
            <person name="Humphreys P.N."/>
        </authorList>
    </citation>
    <scope>NUCLEOTIDE SEQUENCE [LARGE SCALE GENOMIC DNA]</scope>
    <source>
        <strain evidence="15 16">ZS02</strain>
    </source>
</reference>